<proteinExistence type="predicted"/>
<dbReference type="InterPro" id="IPR014238">
    <property type="entry name" value="Spore_YlmC/YmxH"/>
</dbReference>
<reference evidence="3" key="1">
    <citation type="submission" date="2016-12" db="EMBL/GenBank/DDBJ databases">
        <title>Draft Genome Sequences od Carboxydothermus pertinax and islandicus, Hydrogenogenic Carboxydotrophic Bacteria.</title>
        <authorList>
            <person name="Fukuyama Y."/>
            <person name="Ohmae K."/>
            <person name="Yoneda Y."/>
            <person name="Yoshida T."/>
            <person name="Sako Y."/>
        </authorList>
    </citation>
    <scope>NUCLEOTIDE SEQUENCE [LARGE SCALE GENOMIC DNA]</scope>
    <source>
        <strain evidence="3">Ug1</strain>
    </source>
</reference>
<name>A0A1L8CW25_9THEO</name>
<gene>
    <name evidence="2" type="ORF">cpu_16070</name>
</gene>
<dbReference type="PANTHER" id="PTHR40061:SF1">
    <property type="entry name" value="SPORULATION PROTEIN YLMC-RELATED"/>
    <property type="match status" value="1"/>
</dbReference>
<evidence type="ECO:0000313" key="3">
    <source>
        <dbReference type="Proteomes" id="UP000187485"/>
    </source>
</evidence>
<evidence type="ECO:0000259" key="1">
    <source>
        <dbReference type="Pfam" id="PF05239"/>
    </source>
</evidence>
<dbReference type="AlphaFoldDB" id="A0A1L8CW25"/>
<dbReference type="InterPro" id="IPR027275">
    <property type="entry name" value="PRC-brl_dom"/>
</dbReference>
<dbReference type="SUPFAM" id="SSF50346">
    <property type="entry name" value="PRC-barrel domain"/>
    <property type="match status" value="1"/>
</dbReference>
<dbReference type="OrthoDB" id="6024937at2"/>
<keyword evidence="3" id="KW-1185">Reference proteome</keyword>
<dbReference type="EMBL" id="BDJK01000029">
    <property type="protein sequence ID" value="GAV23097.1"/>
    <property type="molecule type" value="Genomic_DNA"/>
</dbReference>
<accession>A0A1L8CW25</accession>
<dbReference type="NCBIfam" id="TIGR02888">
    <property type="entry name" value="spore_YlmC_YmxH"/>
    <property type="match status" value="1"/>
</dbReference>
<dbReference type="Pfam" id="PF05239">
    <property type="entry name" value="PRC"/>
    <property type="match status" value="1"/>
</dbReference>
<evidence type="ECO:0000313" key="2">
    <source>
        <dbReference type="EMBL" id="GAV23097.1"/>
    </source>
</evidence>
<dbReference type="Proteomes" id="UP000187485">
    <property type="component" value="Unassembled WGS sequence"/>
</dbReference>
<comment type="caution">
    <text evidence="2">The sequence shown here is derived from an EMBL/GenBank/DDBJ whole genome shotgun (WGS) entry which is preliminary data.</text>
</comment>
<feature type="domain" description="PRC-barrel" evidence="1">
    <location>
        <begin position="2"/>
        <end position="74"/>
    </location>
</feature>
<sequence length="81" mass="9022">MRLEELTGKEIINVKNGSRLGVVDGVDFQVIPETGEIVSIIMPGGGRFFSFFKESLPREIPWQAVKLIGSQVILVELDNTY</sequence>
<dbReference type="PANTHER" id="PTHR40061">
    <property type="entry name" value="SPORULATION PROTEIN YLMC-RELATED"/>
    <property type="match status" value="1"/>
</dbReference>
<protein>
    <submittedName>
        <fullName evidence="2">Sporulation protein</fullName>
    </submittedName>
</protein>
<dbReference type="Gene3D" id="2.30.30.240">
    <property type="entry name" value="PRC-barrel domain"/>
    <property type="match status" value="1"/>
</dbReference>
<dbReference type="RefSeq" id="WP_075859547.1">
    <property type="nucleotide sequence ID" value="NZ_BDJK01000029.1"/>
</dbReference>
<dbReference type="STRING" id="870242.cpu_16070"/>
<organism evidence="2 3">
    <name type="scientific">Carboxydothermus pertinax</name>
    <dbReference type="NCBI Taxonomy" id="870242"/>
    <lineage>
        <taxon>Bacteria</taxon>
        <taxon>Bacillati</taxon>
        <taxon>Bacillota</taxon>
        <taxon>Clostridia</taxon>
        <taxon>Thermoanaerobacterales</taxon>
        <taxon>Thermoanaerobacteraceae</taxon>
        <taxon>Carboxydothermus</taxon>
    </lineage>
</organism>
<dbReference type="InterPro" id="IPR011033">
    <property type="entry name" value="PRC_barrel-like_sf"/>
</dbReference>